<organism evidence="1 2">
    <name type="scientific">Meloidogyne hapla</name>
    <name type="common">Root-knot nematode worm</name>
    <dbReference type="NCBI Taxonomy" id="6305"/>
    <lineage>
        <taxon>Eukaryota</taxon>
        <taxon>Metazoa</taxon>
        <taxon>Ecdysozoa</taxon>
        <taxon>Nematoda</taxon>
        <taxon>Chromadorea</taxon>
        <taxon>Rhabditida</taxon>
        <taxon>Tylenchina</taxon>
        <taxon>Tylenchomorpha</taxon>
        <taxon>Tylenchoidea</taxon>
        <taxon>Meloidogynidae</taxon>
        <taxon>Meloidogyninae</taxon>
        <taxon>Meloidogyne</taxon>
    </lineage>
</organism>
<proteinExistence type="predicted"/>
<accession>A0A1I8AZB8</accession>
<name>A0A1I8AZB8_MELHA</name>
<evidence type="ECO:0000313" key="2">
    <source>
        <dbReference type="WBParaSite" id="MhA1_Contig111.frz3.gene8"/>
    </source>
</evidence>
<dbReference type="AlphaFoldDB" id="A0A1I8AZB8"/>
<keyword evidence="1" id="KW-1185">Reference proteome</keyword>
<evidence type="ECO:0000313" key="1">
    <source>
        <dbReference type="Proteomes" id="UP000095281"/>
    </source>
</evidence>
<dbReference type="WBParaSite" id="MhA1_Contig111.frz3.gene8">
    <property type="protein sequence ID" value="MhA1_Contig111.frz3.gene8"/>
    <property type="gene ID" value="MhA1_Contig111.frz3.gene8"/>
</dbReference>
<protein>
    <submittedName>
        <fullName evidence="2">Uncharacterized protein</fullName>
    </submittedName>
</protein>
<dbReference type="Proteomes" id="UP000095281">
    <property type="component" value="Unplaced"/>
</dbReference>
<sequence length="253" mass="27808">MADQFITQLSINTPKGSTIQEPASPAISLENTNNLRKEALSFPNFMHDPCTQADFAGQVETISGQNTNGPVIRECHKLRKASLMPPLTEEDLRISGMGHKDPESVAKLFGEDFASRFCLGPLLLPHEIRDSSVPHGVPTVKIRRRMNAQGSVDLPNAESVVALTPFAPKFPSVPCCNSKELAVSSYSEHSPQLPFASDQWLSTPLNYPLNSVPGMVQNPPLPFPVQLRWTADGRTEMTSFVRPKSGEFYQGYS</sequence>
<reference evidence="2" key="1">
    <citation type="submission" date="2016-11" db="UniProtKB">
        <authorList>
            <consortium name="WormBaseParasite"/>
        </authorList>
    </citation>
    <scope>IDENTIFICATION</scope>
</reference>